<dbReference type="RefSeq" id="XP_007389749.1">
    <property type="nucleotide sequence ID" value="XM_007389687.1"/>
</dbReference>
<dbReference type="Gene3D" id="2.60.40.1760">
    <property type="entry name" value="glycosyl hydrolase (family 31)"/>
    <property type="match status" value="1"/>
</dbReference>
<dbReference type="AlphaFoldDB" id="K5W8K5"/>
<dbReference type="InParanoid" id="K5W8K5"/>
<organism evidence="1 2">
    <name type="scientific">Phanerochaete carnosa (strain HHB-10118-sp)</name>
    <name type="common">White-rot fungus</name>
    <name type="synonym">Peniophora carnosa</name>
    <dbReference type="NCBI Taxonomy" id="650164"/>
    <lineage>
        <taxon>Eukaryota</taxon>
        <taxon>Fungi</taxon>
        <taxon>Dikarya</taxon>
        <taxon>Basidiomycota</taxon>
        <taxon>Agaricomycotina</taxon>
        <taxon>Agaricomycetes</taxon>
        <taxon>Polyporales</taxon>
        <taxon>Phanerochaetaceae</taxon>
        <taxon>Phanerochaete</taxon>
    </lineage>
</organism>
<gene>
    <name evidence="1" type="ORF">PHACADRAFT_246150</name>
</gene>
<dbReference type="Proteomes" id="UP000008370">
    <property type="component" value="Unassembled WGS sequence"/>
</dbReference>
<name>K5W8K5_PHACS</name>
<reference evidence="1 2" key="1">
    <citation type="journal article" date="2012" name="BMC Genomics">
        <title>Comparative genomics of the white-rot fungi, Phanerochaete carnosa and P. chrysosporium, to elucidate the genetic basis of the distinct wood types they colonize.</title>
        <authorList>
            <person name="Suzuki H."/>
            <person name="MacDonald J."/>
            <person name="Syed K."/>
            <person name="Salamov A."/>
            <person name="Hori C."/>
            <person name="Aerts A."/>
            <person name="Henrissat B."/>
            <person name="Wiebenga A."/>
            <person name="vanKuyk P.A."/>
            <person name="Barry K."/>
            <person name="Lindquist E."/>
            <person name="LaButti K."/>
            <person name="Lapidus A."/>
            <person name="Lucas S."/>
            <person name="Coutinho P."/>
            <person name="Gong Y."/>
            <person name="Samejima M."/>
            <person name="Mahadevan R."/>
            <person name="Abou-Zaid M."/>
            <person name="de Vries R.P."/>
            <person name="Igarashi K."/>
            <person name="Yadav J.S."/>
            <person name="Grigoriev I.V."/>
            <person name="Master E.R."/>
        </authorList>
    </citation>
    <scope>NUCLEOTIDE SEQUENCE [LARGE SCALE GENOMIC DNA]</scope>
    <source>
        <strain evidence="1 2">HHB-10118-sp</strain>
    </source>
</reference>
<dbReference type="STRING" id="650164.K5W8K5"/>
<evidence type="ECO:0000313" key="2">
    <source>
        <dbReference type="Proteomes" id="UP000008370"/>
    </source>
</evidence>
<dbReference type="GeneID" id="18913743"/>
<sequence>MISTDSSTALGGFPLAFCSQYIQLASALPLGTSIYGLGEVVASSGFRRDASTDGGVGMIQNM</sequence>
<dbReference type="HOGENOM" id="CLU_2904911_0_0_1"/>
<accession>K5W8K5</accession>
<keyword evidence="2" id="KW-1185">Reference proteome</keyword>
<dbReference type="OrthoDB" id="5839090at2759"/>
<dbReference type="KEGG" id="pco:PHACADRAFT_246150"/>
<proteinExistence type="predicted"/>
<dbReference type="EMBL" id="JH930468">
    <property type="protein sequence ID" value="EKM60278.1"/>
    <property type="molecule type" value="Genomic_DNA"/>
</dbReference>
<evidence type="ECO:0000313" key="1">
    <source>
        <dbReference type="EMBL" id="EKM60278.1"/>
    </source>
</evidence>
<protein>
    <submittedName>
        <fullName evidence="1">Uncharacterized protein</fullName>
    </submittedName>
</protein>